<accession>A0A2S7WMK5</accession>
<comment type="caution">
    <text evidence="2">The sequence shown here is derived from an EMBL/GenBank/DDBJ whole genome shotgun (WGS) entry which is preliminary data.</text>
</comment>
<name>A0A2S7WMK5_9FLAO</name>
<evidence type="ECO:0000256" key="1">
    <source>
        <dbReference type="SAM" id="Coils"/>
    </source>
</evidence>
<dbReference type="EMBL" id="MSCN01000001">
    <property type="protein sequence ID" value="PQJ78813.1"/>
    <property type="molecule type" value="Genomic_DNA"/>
</dbReference>
<dbReference type="AlphaFoldDB" id="A0A2S7WMK5"/>
<protein>
    <submittedName>
        <fullName evidence="2">Uncharacterized protein</fullName>
    </submittedName>
</protein>
<evidence type="ECO:0000313" key="2">
    <source>
        <dbReference type="EMBL" id="PQJ78813.1"/>
    </source>
</evidence>
<keyword evidence="1" id="KW-0175">Coiled coil</keyword>
<keyword evidence="3" id="KW-1185">Reference proteome</keyword>
<feature type="coiled-coil region" evidence="1">
    <location>
        <begin position="13"/>
        <end position="47"/>
    </location>
</feature>
<reference evidence="2 3" key="1">
    <citation type="submission" date="2016-12" db="EMBL/GenBank/DDBJ databases">
        <title>Trade-off between light-utilization and light-protection in marine flavobacteria.</title>
        <authorList>
            <person name="Kumagai Y."/>
            <person name="Yoshizawa S."/>
            <person name="Kogure K."/>
            <person name="Iwasaki W."/>
        </authorList>
    </citation>
    <scope>NUCLEOTIDE SEQUENCE [LARGE SCALE GENOMIC DNA]</scope>
    <source>
        <strain evidence="2 3">NBRC 108759</strain>
    </source>
</reference>
<evidence type="ECO:0000313" key="3">
    <source>
        <dbReference type="Proteomes" id="UP000238882"/>
    </source>
</evidence>
<dbReference type="Proteomes" id="UP000238882">
    <property type="component" value="Unassembled WGS sequence"/>
</dbReference>
<organism evidence="2 3">
    <name type="scientific">Polaribacter porphyrae</name>
    <dbReference type="NCBI Taxonomy" id="1137780"/>
    <lineage>
        <taxon>Bacteria</taxon>
        <taxon>Pseudomonadati</taxon>
        <taxon>Bacteroidota</taxon>
        <taxon>Flavobacteriia</taxon>
        <taxon>Flavobacteriales</taxon>
        <taxon>Flavobacteriaceae</taxon>
    </lineage>
</organism>
<sequence>MGIFWDLMQQSAIEKQSKKADNLEDRVSFLEKELKETKTLLRKTLLELEKHLNKDIDGDGISG</sequence>
<gene>
    <name evidence="2" type="ORF">BTO18_06270</name>
</gene>
<dbReference type="RefSeq" id="WP_105015408.1">
    <property type="nucleotide sequence ID" value="NZ_MSCN01000001.1"/>
</dbReference>
<proteinExistence type="predicted"/>